<keyword evidence="1" id="KW-0175">Coiled coil</keyword>
<evidence type="ECO:0008006" key="4">
    <source>
        <dbReference type="Google" id="ProtNLM"/>
    </source>
</evidence>
<dbReference type="Pfam" id="PF13040">
    <property type="entry name" value="Fur_reg_FbpB"/>
    <property type="match status" value="1"/>
</dbReference>
<sequence>MGKIAEESAIFCIFFIMFGKDRKKQKVGEYIMRKIRKRTFAELVMENKRQLLNDVSALEKLEEKMETRWLHKAE</sequence>
<reference evidence="2 3" key="1">
    <citation type="submission" date="2016-03" db="EMBL/GenBank/DDBJ databases">
        <title>Spore heat resistance.</title>
        <authorList>
            <person name="Boekhorst J."/>
            <person name="Berendsen E.M."/>
            <person name="Wells-Bennik M.H."/>
            <person name="Kuipers O.P."/>
        </authorList>
    </citation>
    <scope>NUCLEOTIDE SEQUENCE [LARGE SCALE GENOMIC DNA]</scope>
    <source>
        <strain evidence="2 3">AF16</strain>
    </source>
</reference>
<dbReference type="AlphaFoldDB" id="A0A178T6D2"/>
<dbReference type="PATRIC" id="fig|33934.6.peg.726"/>
<dbReference type="InterPro" id="IPR025004">
    <property type="entry name" value="SenN/SenS"/>
</dbReference>
<protein>
    <recommendedName>
        <fullName evidence="4">FbpB family small basic protein</fullName>
    </recommendedName>
</protein>
<evidence type="ECO:0000313" key="3">
    <source>
        <dbReference type="Proteomes" id="UP000078336"/>
    </source>
</evidence>
<comment type="caution">
    <text evidence="2">The sequence shown here is derived from an EMBL/GenBank/DDBJ whole genome shotgun (WGS) entry which is preliminary data.</text>
</comment>
<gene>
    <name evidence="2" type="ORF">TAF16_2091</name>
</gene>
<evidence type="ECO:0000313" key="2">
    <source>
        <dbReference type="EMBL" id="OAO77534.1"/>
    </source>
</evidence>
<dbReference type="EMBL" id="LUCQ01000126">
    <property type="protein sequence ID" value="OAO77534.1"/>
    <property type="molecule type" value="Genomic_DNA"/>
</dbReference>
<keyword evidence="3" id="KW-1185">Reference proteome</keyword>
<name>A0A178T6D2_9BACL</name>
<evidence type="ECO:0000256" key="1">
    <source>
        <dbReference type="SAM" id="Coils"/>
    </source>
</evidence>
<dbReference type="Proteomes" id="UP000078336">
    <property type="component" value="Unassembled WGS sequence"/>
</dbReference>
<feature type="coiled-coil region" evidence="1">
    <location>
        <begin position="41"/>
        <end position="68"/>
    </location>
</feature>
<proteinExistence type="predicted"/>
<organism evidence="2 3">
    <name type="scientific">Anoxybacillus flavithermus</name>
    <dbReference type="NCBI Taxonomy" id="33934"/>
    <lineage>
        <taxon>Bacteria</taxon>
        <taxon>Bacillati</taxon>
        <taxon>Bacillota</taxon>
        <taxon>Bacilli</taxon>
        <taxon>Bacillales</taxon>
        <taxon>Anoxybacillaceae</taxon>
        <taxon>Anoxybacillus</taxon>
    </lineage>
</organism>
<accession>A0A178T6D2</accession>